<dbReference type="PANTHER" id="PTHR43133:SF52">
    <property type="entry name" value="ECF RNA POLYMERASE SIGMA FACTOR SIGL"/>
    <property type="match status" value="1"/>
</dbReference>
<evidence type="ECO:0000256" key="2">
    <source>
        <dbReference type="ARBA" id="ARBA00023015"/>
    </source>
</evidence>
<evidence type="ECO:0000256" key="1">
    <source>
        <dbReference type="ARBA" id="ARBA00010641"/>
    </source>
</evidence>
<sequence length="161" mass="17729">MRSIYDEHGKAMLFYATRLTGNVAAAEDAVQEALVRAWRNSESMANGRGSVRGWLLTVVRNIVIDTVRARRARPTELPELEDGGPMTDDHADQVVDSVVVLDALAQLSADHRAVLRTLYYERQTVREAAVTLGIPEGTVKSRSYHALRALRDVMPSLEGAG</sequence>
<dbReference type="InterPro" id="IPR007630">
    <property type="entry name" value="RNA_pol_sigma70_r4"/>
</dbReference>
<keyword evidence="9" id="KW-1185">Reference proteome</keyword>
<comment type="similarity">
    <text evidence="1">Belongs to the sigma-70 factor family. ECF subfamily.</text>
</comment>
<reference evidence="8 9" key="1">
    <citation type="submission" date="2019-03" db="EMBL/GenBank/DDBJ databases">
        <title>Genomic Encyclopedia of Archaeal and Bacterial Type Strains, Phase II (KMG-II): from individual species to whole genera.</title>
        <authorList>
            <person name="Goeker M."/>
        </authorList>
    </citation>
    <scope>NUCLEOTIDE SEQUENCE [LARGE SCALE GENOMIC DNA]</scope>
    <source>
        <strain evidence="8 9">DSM 45499</strain>
    </source>
</reference>
<keyword evidence="5" id="KW-0804">Transcription</keyword>
<evidence type="ECO:0000259" key="6">
    <source>
        <dbReference type="Pfam" id="PF04542"/>
    </source>
</evidence>
<name>A0A4V3FQE6_9PSEU</name>
<dbReference type="Pfam" id="PF04542">
    <property type="entry name" value="Sigma70_r2"/>
    <property type="match status" value="1"/>
</dbReference>
<keyword evidence="4" id="KW-0238">DNA-binding</keyword>
<proteinExistence type="inferred from homology"/>
<comment type="caution">
    <text evidence="8">The sequence shown here is derived from an EMBL/GenBank/DDBJ whole genome shotgun (WGS) entry which is preliminary data.</text>
</comment>
<evidence type="ECO:0000313" key="8">
    <source>
        <dbReference type="EMBL" id="TDV38606.1"/>
    </source>
</evidence>
<evidence type="ECO:0000259" key="7">
    <source>
        <dbReference type="Pfam" id="PF04545"/>
    </source>
</evidence>
<dbReference type="AlphaFoldDB" id="A0A4V3FQE6"/>
<dbReference type="GO" id="GO:0006352">
    <property type="term" value="P:DNA-templated transcription initiation"/>
    <property type="evidence" value="ECO:0007669"/>
    <property type="project" value="InterPro"/>
</dbReference>
<dbReference type="SUPFAM" id="SSF88946">
    <property type="entry name" value="Sigma2 domain of RNA polymerase sigma factors"/>
    <property type="match status" value="1"/>
</dbReference>
<dbReference type="CDD" id="cd06171">
    <property type="entry name" value="Sigma70_r4"/>
    <property type="match status" value="1"/>
</dbReference>
<feature type="domain" description="RNA polymerase sigma-70 region 2" evidence="6">
    <location>
        <begin position="4"/>
        <end position="71"/>
    </location>
</feature>
<evidence type="ECO:0000256" key="5">
    <source>
        <dbReference type="ARBA" id="ARBA00023163"/>
    </source>
</evidence>
<dbReference type="Gene3D" id="1.10.10.10">
    <property type="entry name" value="Winged helix-like DNA-binding domain superfamily/Winged helix DNA-binding domain"/>
    <property type="match status" value="1"/>
</dbReference>
<evidence type="ECO:0000313" key="9">
    <source>
        <dbReference type="Proteomes" id="UP000294927"/>
    </source>
</evidence>
<keyword evidence="3" id="KW-0731">Sigma factor</keyword>
<keyword evidence="2" id="KW-0805">Transcription regulation</keyword>
<feature type="domain" description="RNA polymerase sigma-70 region 4" evidence="7">
    <location>
        <begin position="103"/>
        <end position="151"/>
    </location>
</feature>
<dbReference type="NCBIfam" id="TIGR02937">
    <property type="entry name" value="sigma70-ECF"/>
    <property type="match status" value="1"/>
</dbReference>
<dbReference type="Gene3D" id="1.10.1740.10">
    <property type="match status" value="1"/>
</dbReference>
<gene>
    <name evidence="8" type="ORF">CLV71_12749</name>
</gene>
<evidence type="ECO:0000256" key="4">
    <source>
        <dbReference type="ARBA" id="ARBA00023125"/>
    </source>
</evidence>
<dbReference type="InterPro" id="IPR014284">
    <property type="entry name" value="RNA_pol_sigma-70_dom"/>
</dbReference>
<dbReference type="PANTHER" id="PTHR43133">
    <property type="entry name" value="RNA POLYMERASE ECF-TYPE SIGMA FACTO"/>
    <property type="match status" value="1"/>
</dbReference>
<organism evidence="8 9">
    <name type="scientific">Actinophytocola oryzae</name>
    <dbReference type="NCBI Taxonomy" id="502181"/>
    <lineage>
        <taxon>Bacteria</taxon>
        <taxon>Bacillati</taxon>
        <taxon>Actinomycetota</taxon>
        <taxon>Actinomycetes</taxon>
        <taxon>Pseudonocardiales</taxon>
        <taxon>Pseudonocardiaceae</taxon>
    </lineage>
</organism>
<dbReference type="Pfam" id="PF04545">
    <property type="entry name" value="Sigma70_r4"/>
    <property type="match status" value="1"/>
</dbReference>
<dbReference type="GO" id="GO:0016987">
    <property type="term" value="F:sigma factor activity"/>
    <property type="evidence" value="ECO:0007669"/>
    <property type="project" value="UniProtKB-KW"/>
</dbReference>
<dbReference type="InterPro" id="IPR036388">
    <property type="entry name" value="WH-like_DNA-bd_sf"/>
</dbReference>
<protein>
    <submittedName>
        <fullName evidence="8">RNA polymerase sigma-70 factor (ECF subfamily)</fullName>
    </submittedName>
</protein>
<evidence type="ECO:0000256" key="3">
    <source>
        <dbReference type="ARBA" id="ARBA00023082"/>
    </source>
</evidence>
<dbReference type="InterPro" id="IPR013325">
    <property type="entry name" value="RNA_pol_sigma_r2"/>
</dbReference>
<dbReference type="Proteomes" id="UP000294927">
    <property type="component" value="Unassembled WGS sequence"/>
</dbReference>
<dbReference type="SUPFAM" id="SSF88659">
    <property type="entry name" value="Sigma3 and sigma4 domains of RNA polymerase sigma factors"/>
    <property type="match status" value="1"/>
</dbReference>
<accession>A0A4V3FQE6</accession>
<dbReference type="GO" id="GO:0003677">
    <property type="term" value="F:DNA binding"/>
    <property type="evidence" value="ECO:0007669"/>
    <property type="project" value="UniProtKB-KW"/>
</dbReference>
<dbReference type="EMBL" id="SOCP01000027">
    <property type="protein sequence ID" value="TDV38606.1"/>
    <property type="molecule type" value="Genomic_DNA"/>
</dbReference>
<dbReference type="InterPro" id="IPR007627">
    <property type="entry name" value="RNA_pol_sigma70_r2"/>
</dbReference>
<dbReference type="InterPro" id="IPR039425">
    <property type="entry name" value="RNA_pol_sigma-70-like"/>
</dbReference>
<dbReference type="InterPro" id="IPR013324">
    <property type="entry name" value="RNA_pol_sigma_r3/r4-like"/>
</dbReference>